<feature type="domain" description="TtsA-like Glycoside hydrolase family 108" evidence="1">
    <location>
        <begin position="11"/>
        <end position="91"/>
    </location>
</feature>
<dbReference type="Gene3D" id="1.20.141.10">
    <property type="entry name" value="Chitosanase, subunit A, domain 1"/>
    <property type="match status" value="1"/>
</dbReference>
<dbReference type="SUPFAM" id="SSF53955">
    <property type="entry name" value="Lysozyme-like"/>
    <property type="match status" value="1"/>
</dbReference>
<reference evidence="4" key="1">
    <citation type="journal article" date="2019" name="Int. J. Syst. Evol. Microbiol.">
        <title>The Global Catalogue of Microorganisms (GCM) 10K type strain sequencing project: providing services to taxonomists for standard genome sequencing and annotation.</title>
        <authorList>
            <consortium name="The Broad Institute Genomics Platform"/>
            <consortium name="The Broad Institute Genome Sequencing Center for Infectious Disease"/>
            <person name="Wu L."/>
            <person name="Ma J."/>
        </authorList>
    </citation>
    <scope>NUCLEOTIDE SEQUENCE [LARGE SCALE GENOMIC DNA]</scope>
    <source>
        <strain evidence="4">CGMCC-1.15741</strain>
    </source>
</reference>
<dbReference type="Proteomes" id="UP001596303">
    <property type="component" value="Unassembled WGS sequence"/>
</dbReference>
<comment type="caution">
    <text evidence="3">The sequence shown here is derived from an EMBL/GenBank/DDBJ whole genome shotgun (WGS) entry which is preliminary data.</text>
</comment>
<dbReference type="InterPro" id="IPR023346">
    <property type="entry name" value="Lysozyme-like_dom_sf"/>
</dbReference>
<feature type="domain" description="Peptidoglycan binding" evidence="2">
    <location>
        <begin position="95"/>
        <end position="178"/>
    </location>
</feature>
<dbReference type="GO" id="GO:0016787">
    <property type="term" value="F:hydrolase activity"/>
    <property type="evidence" value="ECO:0007669"/>
    <property type="project" value="UniProtKB-KW"/>
</dbReference>
<organism evidence="3 4">
    <name type="scientific">Ponticaulis profundi</name>
    <dbReference type="NCBI Taxonomy" id="2665222"/>
    <lineage>
        <taxon>Bacteria</taxon>
        <taxon>Pseudomonadati</taxon>
        <taxon>Pseudomonadota</taxon>
        <taxon>Alphaproteobacteria</taxon>
        <taxon>Hyphomonadales</taxon>
        <taxon>Hyphomonadaceae</taxon>
        <taxon>Ponticaulis</taxon>
    </lineage>
</organism>
<evidence type="ECO:0000313" key="4">
    <source>
        <dbReference type="Proteomes" id="UP001596303"/>
    </source>
</evidence>
<protein>
    <submittedName>
        <fullName evidence="3">Glycoside hydrolase family 108 protein</fullName>
    </submittedName>
</protein>
<keyword evidence="3" id="KW-0378">Hydrolase</keyword>
<dbReference type="InterPro" id="IPR018537">
    <property type="entry name" value="Peptidoglycan-bd_3"/>
</dbReference>
<dbReference type="InterPro" id="IPR008565">
    <property type="entry name" value="TtsA-like_GH18_dom"/>
</dbReference>
<dbReference type="CDD" id="cd13926">
    <property type="entry name" value="N-acetylmuramidase_GH108"/>
    <property type="match status" value="1"/>
</dbReference>
<accession>A0ABW1S7Y4</accession>
<evidence type="ECO:0000259" key="2">
    <source>
        <dbReference type="Pfam" id="PF09374"/>
    </source>
</evidence>
<dbReference type="EMBL" id="JBHSSW010000008">
    <property type="protein sequence ID" value="MFC6197795.1"/>
    <property type="molecule type" value="Genomic_DNA"/>
</dbReference>
<gene>
    <name evidence="3" type="ORF">ACFQDM_06885</name>
</gene>
<sequence>MNIFDRLIDPLLEREGGYVDHPADPGGATNYGITERVARRHGYRGHMRDLPRAVAKHIYAVDYWDGPGFAAVAEHSEAIAEELFDTGVNMGVGVASAFLQRALNGFNQQKRLYADIREDGNIGPRTIETLKLYLSKRDHRAEKVMLAALNGFQVERYFVIAEGRSSSEDFLYGWIAGRVAA</sequence>
<dbReference type="Pfam" id="PF05838">
    <property type="entry name" value="Glyco_hydro_108"/>
    <property type="match status" value="1"/>
</dbReference>
<name>A0ABW1S7Y4_9PROT</name>
<dbReference type="Pfam" id="PF09374">
    <property type="entry name" value="PG_binding_3"/>
    <property type="match status" value="1"/>
</dbReference>
<keyword evidence="4" id="KW-1185">Reference proteome</keyword>
<evidence type="ECO:0000259" key="1">
    <source>
        <dbReference type="Pfam" id="PF05838"/>
    </source>
</evidence>
<proteinExistence type="predicted"/>
<evidence type="ECO:0000313" key="3">
    <source>
        <dbReference type="EMBL" id="MFC6197795.1"/>
    </source>
</evidence>
<dbReference type="RefSeq" id="WP_377377501.1">
    <property type="nucleotide sequence ID" value="NZ_JBHSSW010000008.1"/>
</dbReference>